<keyword evidence="1" id="KW-0472">Membrane</keyword>
<organism evidence="2 3">
    <name type="scientific">Cyclostephanos tholiformis</name>
    <dbReference type="NCBI Taxonomy" id="382380"/>
    <lineage>
        <taxon>Eukaryota</taxon>
        <taxon>Sar</taxon>
        <taxon>Stramenopiles</taxon>
        <taxon>Ochrophyta</taxon>
        <taxon>Bacillariophyta</taxon>
        <taxon>Coscinodiscophyceae</taxon>
        <taxon>Thalassiosirophycidae</taxon>
        <taxon>Stephanodiscales</taxon>
        <taxon>Stephanodiscaceae</taxon>
        <taxon>Cyclostephanos</taxon>
    </lineage>
</organism>
<sequence>KPHPALFASASPFDFLQSIFPSSTSLEEDPPKPKIPDVVIDPDYTLAASFAVIGISIIVADGGGVGGVLGGGFISLLASLFAVQATRLRFVFDESCFELKTVDSVYSDVLRDSGENIIVGGANRWAYDAFVNWDFFPSPSLPILVYFKETQTPRYDGSGDGQIHFFPAVANCKQLKEQVSYGMKFELRGCASVRRS</sequence>
<dbReference type="PANTHER" id="PTHR35550:SF2">
    <property type="entry name" value="OS05G0401200 PROTEIN"/>
    <property type="match status" value="1"/>
</dbReference>
<accession>A0ABD3RTQ8</accession>
<evidence type="ECO:0000313" key="3">
    <source>
        <dbReference type="Proteomes" id="UP001530377"/>
    </source>
</evidence>
<evidence type="ECO:0000256" key="1">
    <source>
        <dbReference type="SAM" id="Phobius"/>
    </source>
</evidence>
<dbReference type="InterPro" id="IPR021467">
    <property type="entry name" value="DUF3119"/>
</dbReference>
<dbReference type="PANTHER" id="PTHR35550">
    <property type="match status" value="1"/>
</dbReference>
<name>A0ABD3RTQ8_9STRA</name>
<reference evidence="2 3" key="1">
    <citation type="submission" date="2024-10" db="EMBL/GenBank/DDBJ databases">
        <title>Updated reference genomes for cyclostephanoid diatoms.</title>
        <authorList>
            <person name="Roberts W.R."/>
            <person name="Alverson A.J."/>
        </authorList>
    </citation>
    <scope>NUCLEOTIDE SEQUENCE [LARGE SCALE GENOMIC DNA]</scope>
    <source>
        <strain evidence="2 3">AJA228-03</strain>
    </source>
</reference>
<feature type="transmembrane region" description="Helical" evidence="1">
    <location>
        <begin position="50"/>
        <end position="83"/>
    </location>
</feature>
<keyword evidence="3" id="KW-1185">Reference proteome</keyword>
<comment type="caution">
    <text evidence="2">The sequence shown here is derived from an EMBL/GenBank/DDBJ whole genome shotgun (WGS) entry which is preliminary data.</text>
</comment>
<evidence type="ECO:0000313" key="2">
    <source>
        <dbReference type="EMBL" id="KAL3811470.1"/>
    </source>
</evidence>
<gene>
    <name evidence="2" type="ORF">ACHAXA_010722</name>
</gene>
<dbReference type="AlphaFoldDB" id="A0ABD3RTQ8"/>
<protein>
    <submittedName>
        <fullName evidence="2">Uncharacterized protein</fullName>
    </submittedName>
</protein>
<dbReference type="EMBL" id="JALLPB020000258">
    <property type="protein sequence ID" value="KAL3811470.1"/>
    <property type="molecule type" value="Genomic_DNA"/>
</dbReference>
<proteinExistence type="predicted"/>
<feature type="non-terminal residue" evidence="2">
    <location>
        <position position="1"/>
    </location>
</feature>
<keyword evidence="1" id="KW-0812">Transmembrane</keyword>
<dbReference type="Pfam" id="PF11317">
    <property type="entry name" value="DUF3119"/>
    <property type="match status" value="1"/>
</dbReference>
<dbReference type="Proteomes" id="UP001530377">
    <property type="component" value="Unassembled WGS sequence"/>
</dbReference>
<keyword evidence="1" id="KW-1133">Transmembrane helix</keyword>